<dbReference type="AlphaFoldDB" id="A0A8S3BMG2"/>
<evidence type="ECO:0000313" key="3">
    <source>
        <dbReference type="EMBL" id="CAF4818609.1"/>
    </source>
</evidence>
<comment type="caution">
    <text evidence="3">The sequence shown here is derived from an EMBL/GenBank/DDBJ whole genome shotgun (WGS) entry which is preliminary data.</text>
</comment>
<reference evidence="3" key="1">
    <citation type="submission" date="2021-02" db="EMBL/GenBank/DDBJ databases">
        <authorList>
            <person name="Nowell W R."/>
        </authorList>
    </citation>
    <scope>NUCLEOTIDE SEQUENCE</scope>
</reference>
<accession>A0A8S3BMG2</accession>
<evidence type="ECO:0000313" key="2">
    <source>
        <dbReference type="EMBL" id="CAF4599221.1"/>
    </source>
</evidence>
<feature type="compositionally biased region" description="Basic and acidic residues" evidence="1">
    <location>
        <begin position="11"/>
        <end position="36"/>
    </location>
</feature>
<dbReference type="Proteomes" id="UP000676336">
    <property type="component" value="Unassembled WGS sequence"/>
</dbReference>
<protein>
    <submittedName>
        <fullName evidence="3">Uncharacterized protein</fullName>
    </submittedName>
</protein>
<dbReference type="EMBL" id="CAJOBI010103574">
    <property type="protein sequence ID" value="CAF4599221.1"/>
    <property type="molecule type" value="Genomic_DNA"/>
</dbReference>
<dbReference type="EMBL" id="CAJOBJ010154091">
    <property type="protein sequence ID" value="CAF4818609.1"/>
    <property type="molecule type" value="Genomic_DNA"/>
</dbReference>
<name>A0A8S3BMG2_9BILA</name>
<evidence type="ECO:0000256" key="1">
    <source>
        <dbReference type="SAM" id="MobiDB-lite"/>
    </source>
</evidence>
<evidence type="ECO:0000313" key="4">
    <source>
        <dbReference type="Proteomes" id="UP000681720"/>
    </source>
</evidence>
<gene>
    <name evidence="3" type="ORF">GIL414_LOCUS47907</name>
    <name evidence="2" type="ORF">SMN809_LOCUS39007</name>
</gene>
<dbReference type="Proteomes" id="UP000681720">
    <property type="component" value="Unassembled WGS sequence"/>
</dbReference>
<feature type="region of interest" description="Disordered" evidence="1">
    <location>
        <begin position="1"/>
        <end position="36"/>
    </location>
</feature>
<sequence>MESNQKIRLGSMEKAKKSLDTEFKKLRDESQDSIQK</sequence>
<proteinExistence type="predicted"/>
<organism evidence="3 4">
    <name type="scientific">Rotaria magnacalcarata</name>
    <dbReference type="NCBI Taxonomy" id="392030"/>
    <lineage>
        <taxon>Eukaryota</taxon>
        <taxon>Metazoa</taxon>
        <taxon>Spiralia</taxon>
        <taxon>Gnathifera</taxon>
        <taxon>Rotifera</taxon>
        <taxon>Eurotatoria</taxon>
        <taxon>Bdelloidea</taxon>
        <taxon>Philodinida</taxon>
        <taxon>Philodinidae</taxon>
        <taxon>Rotaria</taxon>
    </lineage>
</organism>
<feature type="non-terminal residue" evidence="3">
    <location>
        <position position="36"/>
    </location>
</feature>